<sequence length="359" mass="39615">MKEAAIRITRLLQELDGDRELSSLMYREIMLTRLRTVLPFDAACCTSVDPVTLLTTGAMTEQGIEAIHGNLLDNEYLDDDYNKFTDLAQAPVAAGSLWEATAGQPMRSRRYREVLHQAGFGDELRAVLKVGNACWGFLTLFRQRGGGYFQPEEITLISDAGPLIASQLKAKALSRMRGSGLEQPLEEGILVLNEQLVPVSLNSGGKYWLDKLRLTERQAPQSLPGPIRSVSLRALAEGKTPDRSFPGAKLCVPVETGQFLTLTASKLEGPSGLVQLAVSFTATKASELLPLITEAYGLTEREKEIVDQLSKGKSTKELAQYLHISAYTVQDHLKSIFTKAGVSSRRELIWLLYSQYHSN</sequence>
<dbReference type="OrthoDB" id="9815744at2"/>
<dbReference type="Proteomes" id="UP000029500">
    <property type="component" value="Chromosome"/>
</dbReference>
<reference evidence="5 6" key="1">
    <citation type="submission" date="2014-08" db="EMBL/GenBank/DDBJ databases">
        <title>Comparative genomics of the Paenibacillus odorifer group.</title>
        <authorList>
            <person name="den Bakker H.C."/>
            <person name="Tsai Y.-C."/>
            <person name="Martin N."/>
            <person name="Korlach J."/>
            <person name="Wiedmann M."/>
        </authorList>
    </citation>
    <scope>NUCLEOTIDE SEQUENCE [LARGE SCALE GENOMIC DNA]</scope>
    <source>
        <strain evidence="5 6">DSM 15220</strain>
    </source>
</reference>
<dbReference type="STRING" id="189425.PGRAT_01255"/>
<dbReference type="KEGG" id="pgm:PGRAT_01255"/>
<dbReference type="GO" id="GO:0003677">
    <property type="term" value="F:DNA binding"/>
    <property type="evidence" value="ECO:0007669"/>
    <property type="project" value="UniProtKB-KW"/>
</dbReference>
<evidence type="ECO:0000313" key="6">
    <source>
        <dbReference type="Proteomes" id="UP000029500"/>
    </source>
</evidence>
<protein>
    <recommendedName>
        <fullName evidence="4">HTH luxR-type domain-containing protein</fullName>
    </recommendedName>
</protein>
<evidence type="ECO:0000259" key="4">
    <source>
        <dbReference type="PROSITE" id="PS50043"/>
    </source>
</evidence>
<dbReference type="PANTHER" id="PTHR44688:SF16">
    <property type="entry name" value="DNA-BINDING TRANSCRIPTIONAL ACTIVATOR DEVR_DOSR"/>
    <property type="match status" value="1"/>
</dbReference>
<organism evidence="5 6">
    <name type="scientific">Paenibacillus graminis</name>
    <dbReference type="NCBI Taxonomy" id="189425"/>
    <lineage>
        <taxon>Bacteria</taxon>
        <taxon>Bacillati</taxon>
        <taxon>Bacillota</taxon>
        <taxon>Bacilli</taxon>
        <taxon>Bacillales</taxon>
        <taxon>Paenibacillaceae</taxon>
        <taxon>Paenibacillus</taxon>
    </lineage>
</organism>
<dbReference type="Gene3D" id="1.10.10.10">
    <property type="entry name" value="Winged helix-like DNA-binding domain superfamily/Winged helix DNA-binding domain"/>
    <property type="match status" value="1"/>
</dbReference>
<gene>
    <name evidence="5" type="ORF">PGRAT_01255</name>
</gene>
<dbReference type="AlphaFoldDB" id="A0A089M234"/>
<evidence type="ECO:0000313" key="5">
    <source>
        <dbReference type="EMBL" id="AIQ66430.1"/>
    </source>
</evidence>
<accession>A0A089M234</accession>
<feature type="domain" description="HTH luxR-type" evidence="4">
    <location>
        <begin position="291"/>
        <end position="356"/>
    </location>
</feature>
<dbReference type="InterPro" id="IPR000792">
    <property type="entry name" value="Tscrpt_reg_LuxR_C"/>
</dbReference>
<name>A0A089M234_9BACL</name>
<evidence type="ECO:0000256" key="3">
    <source>
        <dbReference type="ARBA" id="ARBA00023163"/>
    </source>
</evidence>
<keyword evidence="2" id="KW-0238">DNA-binding</keyword>
<dbReference type="SUPFAM" id="SSF46894">
    <property type="entry name" value="C-terminal effector domain of the bipartite response regulators"/>
    <property type="match status" value="1"/>
</dbReference>
<keyword evidence="1" id="KW-0805">Transcription regulation</keyword>
<dbReference type="GO" id="GO:0006355">
    <property type="term" value="P:regulation of DNA-templated transcription"/>
    <property type="evidence" value="ECO:0007669"/>
    <property type="project" value="InterPro"/>
</dbReference>
<dbReference type="eggNOG" id="COG2197">
    <property type="taxonomic scope" value="Bacteria"/>
</dbReference>
<dbReference type="SMART" id="SM00421">
    <property type="entry name" value="HTH_LUXR"/>
    <property type="match status" value="1"/>
</dbReference>
<dbReference type="EMBL" id="CP009287">
    <property type="protein sequence ID" value="AIQ66430.1"/>
    <property type="molecule type" value="Genomic_DNA"/>
</dbReference>
<dbReference type="PRINTS" id="PR00038">
    <property type="entry name" value="HTHLUXR"/>
</dbReference>
<dbReference type="PROSITE" id="PS50043">
    <property type="entry name" value="HTH_LUXR_2"/>
    <property type="match status" value="1"/>
</dbReference>
<dbReference type="InterPro" id="IPR016032">
    <property type="entry name" value="Sig_transdc_resp-reg_C-effctor"/>
</dbReference>
<dbReference type="RefSeq" id="WP_025703393.1">
    <property type="nucleotide sequence ID" value="NZ_CP009287.1"/>
</dbReference>
<dbReference type="InterPro" id="IPR036388">
    <property type="entry name" value="WH-like_DNA-bd_sf"/>
</dbReference>
<dbReference type="CDD" id="cd06170">
    <property type="entry name" value="LuxR_C_like"/>
    <property type="match status" value="1"/>
</dbReference>
<dbReference type="Pfam" id="PF00196">
    <property type="entry name" value="GerE"/>
    <property type="match status" value="1"/>
</dbReference>
<keyword evidence="3" id="KW-0804">Transcription</keyword>
<dbReference type="PANTHER" id="PTHR44688">
    <property type="entry name" value="DNA-BINDING TRANSCRIPTIONAL ACTIVATOR DEVR_DOSR"/>
    <property type="match status" value="1"/>
</dbReference>
<evidence type="ECO:0000256" key="2">
    <source>
        <dbReference type="ARBA" id="ARBA00023125"/>
    </source>
</evidence>
<dbReference type="HOGENOM" id="CLU_061962_0_0_9"/>
<keyword evidence="6" id="KW-1185">Reference proteome</keyword>
<evidence type="ECO:0000256" key="1">
    <source>
        <dbReference type="ARBA" id="ARBA00023015"/>
    </source>
</evidence>
<proteinExistence type="predicted"/>